<feature type="domain" description="Ribosomal RNA small subunit methyltransferase E methyltransferase" evidence="13">
    <location>
        <begin position="74"/>
        <end position="243"/>
    </location>
</feature>
<gene>
    <name evidence="15" type="ORF">GHI93_06675</name>
</gene>
<evidence type="ECO:0000256" key="10">
    <source>
        <dbReference type="ARBA" id="ARBA00025699"/>
    </source>
</evidence>
<evidence type="ECO:0000259" key="13">
    <source>
        <dbReference type="Pfam" id="PF04452"/>
    </source>
</evidence>
<evidence type="ECO:0000256" key="11">
    <source>
        <dbReference type="ARBA" id="ARBA00047944"/>
    </source>
</evidence>
<dbReference type="InterPro" id="IPR046887">
    <property type="entry name" value="RsmE_PUA-like"/>
</dbReference>
<dbReference type="CDD" id="cd18084">
    <property type="entry name" value="RsmE-like"/>
    <property type="match status" value="1"/>
</dbReference>
<dbReference type="InterPro" id="IPR015947">
    <property type="entry name" value="PUA-like_sf"/>
</dbReference>
<reference evidence="15 16" key="1">
    <citation type="submission" date="2019-10" db="EMBL/GenBank/DDBJ databases">
        <authorList>
            <person name="Dong K."/>
        </authorList>
    </citation>
    <scope>NUCLEOTIDE SEQUENCE [LARGE SCALE GENOMIC DNA]</scope>
    <source>
        <strain evidence="15 16">DSM 28960</strain>
    </source>
</reference>
<evidence type="ECO:0000256" key="12">
    <source>
        <dbReference type="PIRNR" id="PIRNR015601"/>
    </source>
</evidence>
<feature type="domain" description="Ribosomal RNA small subunit methyltransferase E PUA-like" evidence="14">
    <location>
        <begin position="23"/>
        <end position="58"/>
    </location>
</feature>
<organism evidence="15 16">
    <name type="scientific">Lactococcus hircilactis</name>
    <dbReference type="NCBI Taxonomy" id="1494462"/>
    <lineage>
        <taxon>Bacteria</taxon>
        <taxon>Bacillati</taxon>
        <taxon>Bacillota</taxon>
        <taxon>Bacilli</taxon>
        <taxon>Lactobacillales</taxon>
        <taxon>Streptococcaceae</taxon>
        <taxon>Lactococcus</taxon>
    </lineage>
</organism>
<dbReference type="PANTHER" id="PTHR30027:SF3">
    <property type="entry name" value="16S RRNA (URACIL(1498)-N(3))-METHYLTRANSFERASE"/>
    <property type="match status" value="1"/>
</dbReference>
<evidence type="ECO:0000256" key="8">
    <source>
        <dbReference type="ARBA" id="ARBA00022679"/>
    </source>
</evidence>
<dbReference type="GO" id="GO:0070475">
    <property type="term" value="P:rRNA base methylation"/>
    <property type="evidence" value="ECO:0007669"/>
    <property type="project" value="TreeGrafter"/>
</dbReference>
<evidence type="ECO:0000256" key="1">
    <source>
        <dbReference type="ARBA" id="ARBA00004496"/>
    </source>
</evidence>
<evidence type="ECO:0000313" key="15">
    <source>
        <dbReference type="EMBL" id="MQW39617.1"/>
    </source>
</evidence>
<dbReference type="InterPro" id="IPR006700">
    <property type="entry name" value="RsmE"/>
</dbReference>
<protein>
    <recommendedName>
        <fullName evidence="4 12">Ribosomal RNA small subunit methyltransferase E</fullName>
        <ecNumber evidence="3 12">2.1.1.193</ecNumber>
    </recommendedName>
</protein>
<proteinExistence type="inferred from homology"/>
<dbReference type="FunFam" id="3.40.1280.10:FF:000020">
    <property type="entry name" value="Ribosomal RNA small subunit methyltransferase E"/>
    <property type="match status" value="1"/>
</dbReference>
<keyword evidence="5 12" id="KW-0963">Cytoplasm</keyword>
<comment type="function">
    <text evidence="10 12">Specifically methylates the N3 position of the uracil ring of uridine 1498 (m3U1498) in 16S rRNA. Acts on the fully assembled 30S ribosomal subunit.</text>
</comment>
<evidence type="ECO:0000256" key="2">
    <source>
        <dbReference type="ARBA" id="ARBA00005528"/>
    </source>
</evidence>
<evidence type="ECO:0000259" key="14">
    <source>
        <dbReference type="Pfam" id="PF20260"/>
    </source>
</evidence>
<evidence type="ECO:0000256" key="9">
    <source>
        <dbReference type="ARBA" id="ARBA00022691"/>
    </source>
</evidence>
<keyword evidence="8 12" id="KW-0808">Transferase</keyword>
<evidence type="ECO:0000313" key="16">
    <source>
        <dbReference type="Proteomes" id="UP000439550"/>
    </source>
</evidence>
<keyword evidence="16" id="KW-1185">Reference proteome</keyword>
<dbReference type="GO" id="GO:0070042">
    <property type="term" value="F:rRNA (uridine-N3-)-methyltransferase activity"/>
    <property type="evidence" value="ECO:0007669"/>
    <property type="project" value="TreeGrafter"/>
</dbReference>
<evidence type="ECO:0000256" key="6">
    <source>
        <dbReference type="ARBA" id="ARBA00022552"/>
    </source>
</evidence>
<dbReference type="InterPro" id="IPR029028">
    <property type="entry name" value="Alpha/beta_knot_MTases"/>
</dbReference>
<keyword evidence="7 12" id="KW-0489">Methyltransferase</keyword>
<dbReference type="PIRSF" id="PIRSF015601">
    <property type="entry name" value="MTase_slr0722"/>
    <property type="match status" value="1"/>
</dbReference>
<dbReference type="Pfam" id="PF04452">
    <property type="entry name" value="Methyltrans_RNA"/>
    <property type="match status" value="1"/>
</dbReference>
<name>A0A7X1ZAD1_9LACT</name>
<comment type="catalytic activity">
    <reaction evidence="11 12">
        <text>uridine(1498) in 16S rRNA + S-adenosyl-L-methionine = N(3)-methyluridine(1498) in 16S rRNA + S-adenosyl-L-homocysteine + H(+)</text>
        <dbReference type="Rhea" id="RHEA:42920"/>
        <dbReference type="Rhea" id="RHEA-COMP:10283"/>
        <dbReference type="Rhea" id="RHEA-COMP:10284"/>
        <dbReference type="ChEBI" id="CHEBI:15378"/>
        <dbReference type="ChEBI" id="CHEBI:57856"/>
        <dbReference type="ChEBI" id="CHEBI:59789"/>
        <dbReference type="ChEBI" id="CHEBI:65315"/>
        <dbReference type="ChEBI" id="CHEBI:74502"/>
        <dbReference type="EC" id="2.1.1.193"/>
    </reaction>
</comment>
<evidence type="ECO:0000256" key="4">
    <source>
        <dbReference type="ARBA" id="ARBA00013673"/>
    </source>
</evidence>
<dbReference type="RefSeq" id="WP_343030333.1">
    <property type="nucleotide sequence ID" value="NZ_CAXYUY010000019.1"/>
</dbReference>
<dbReference type="EC" id="2.1.1.193" evidence="3 12"/>
<dbReference type="SUPFAM" id="SSF88697">
    <property type="entry name" value="PUA domain-like"/>
    <property type="match status" value="1"/>
</dbReference>
<dbReference type="InterPro" id="IPR046886">
    <property type="entry name" value="RsmE_MTase_dom"/>
</dbReference>
<comment type="caution">
    <text evidence="15">The sequence shown here is derived from an EMBL/GenBank/DDBJ whole genome shotgun (WGS) entry which is preliminary data.</text>
</comment>
<dbReference type="Gene3D" id="3.40.1280.10">
    <property type="match status" value="1"/>
</dbReference>
<evidence type="ECO:0000256" key="5">
    <source>
        <dbReference type="ARBA" id="ARBA00022490"/>
    </source>
</evidence>
<dbReference type="GO" id="GO:0005737">
    <property type="term" value="C:cytoplasm"/>
    <property type="evidence" value="ECO:0007669"/>
    <property type="project" value="UniProtKB-SubCell"/>
</dbReference>
<dbReference type="NCBIfam" id="NF008691">
    <property type="entry name" value="PRK11713.1-4"/>
    <property type="match status" value="1"/>
</dbReference>
<keyword evidence="9 12" id="KW-0949">S-adenosyl-L-methionine</keyword>
<dbReference type="Proteomes" id="UP000439550">
    <property type="component" value="Unassembled WGS sequence"/>
</dbReference>
<dbReference type="AlphaFoldDB" id="A0A7X1ZAD1"/>
<evidence type="ECO:0000256" key="3">
    <source>
        <dbReference type="ARBA" id="ARBA00012328"/>
    </source>
</evidence>
<accession>A0A7X1ZAD1</accession>
<dbReference type="EMBL" id="WITJ01000008">
    <property type="protein sequence ID" value="MQW39617.1"/>
    <property type="molecule type" value="Genomic_DNA"/>
</dbReference>
<keyword evidence="6 12" id="KW-0698">rRNA processing</keyword>
<dbReference type="NCBIfam" id="TIGR00046">
    <property type="entry name" value="RsmE family RNA methyltransferase"/>
    <property type="match status" value="1"/>
</dbReference>
<dbReference type="InterPro" id="IPR029026">
    <property type="entry name" value="tRNA_m1G_MTases_N"/>
</dbReference>
<dbReference type="Pfam" id="PF20260">
    <property type="entry name" value="PUA_4"/>
    <property type="match status" value="1"/>
</dbReference>
<comment type="similarity">
    <text evidence="2 12">Belongs to the RNA methyltransferase RsmE family.</text>
</comment>
<dbReference type="SUPFAM" id="SSF75217">
    <property type="entry name" value="alpha/beta knot"/>
    <property type="match status" value="1"/>
</dbReference>
<sequence length="253" mass="28388">MANQYFVFKKMPEIDTTFTIENREAIHHIFTVMRTNTGDELRLVFDEGKVGRAVVVDAVNHIVKLVDTNVVSTELPIEVTIAVGFPKADKLEWITEKATELGAHAIFSAPFQWSVAKWDSKKRIKKQEKLEKIALGAAEQSRRQIIPEVQLFEHLSVLTEKFSDFDSVLVAYEASAKAGERSAFVQQLSQLKKKERLLLIFGPEGGISPEEIENFENAGAKTIGLGPRIMRAETAPLYALSAVSAYFDLFKMK</sequence>
<evidence type="ECO:0000256" key="7">
    <source>
        <dbReference type="ARBA" id="ARBA00022603"/>
    </source>
</evidence>
<comment type="subcellular location">
    <subcellularLocation>
        <location evidence="1 12">Cytoplasm</location>
    </subcellularLocation>
</comment>
<dbReference type="PANTHER" id="PTHR30027">
    <property type="entry name" value="RIBOSOMAL RNA SMALL SUBUNIT METHYLTRANSFERASE E"/>
    <property type="match status" value="1"/>
</dbReference>